<dbReference type="Proteomes" id="UP000006591">
    <property type="component" value="Chromosome 1"/>
</dbReference>
<dbReference type="Gramene" id="ONIVA01G42690.1">
    <property type="protein sequence ID" value="ONIVA01G42690.1"/>
    <property type="gene ID" value="ONIVA01G42690"/>
</dbReference>
<sequence>MSIAGRGEEMTSDWRGEGRWLEGCQRCSSVDDGDVVLSAKPTKRKSTKGTPTKTVKMSPQLFEAGASGKGGSWATCGRRRRGCKGRWRRWIGRRRIGSRAREEQYGAVKVGALARQDVVGVLCLRAQEDKDGRERGRA</sequence>
<dbReference type="EnsemblPlants" id="ONIVA01G42690.1">
    <property type="protein sequence ID" value="ONIVA01G42690.1"/>
    <property type="gene ID" value="ONIVA01G42690"/>
</dbReference>
<evidence type="ECO:0000313" key="3">
    <source>
        <dbReference type="Proteomes" id="UP000006591"/>
    </source>
</evidence>
<keyword evidence="3" id="KW-1185">Reference proteome</keyword>
<reference evidence="2" key="1">
    <citation type="submission" date="2015-04" db="UniProtKB">
        <authorList>
            <consortium name="EnsemblPlants"/>
        </authorList>
    </citation>
    <scope>IDENTIFICATION</scope>
    <source>
        <strain evidence="2">SL10</strain>
    </source>
</reference>
<dbReference type="HOGENOM" id="CLU_1858460_0_0_1"/>
<organism evidence="2">
    <name type="scientific">Oryza nivara</name>
    <name type="common">Indian wild rice</name>
    <name type="synonym">Oryza sativa f. spontanea</name>
    <dbReference type="NCBI Taxonomy" id="4536"/>
    <lineage>
        <taxon>Eukaryota</taxon>
        <taxon>Viridiplantae</taxon>
        <taxon>Streptophyta</taxon>
        <taxon>Embryophyta</taxon>
        <taxon>Tracheophyta</taxon>
        <taxon>Spermatophyta</taxon>
        <taxon>Magnoliopsida</taxon>
        <taxon>Liliopsida</taxon>
        <taxon>Poales</taxon>
        <taxon>Poaceae</taxon>
        <taxon>BOP clade</taxon>
        <taxon>Oryzoideae</taxon>
        <taxon>Oryzeae</taxon>
        <taxon>Oryzinae</taxon>
        <taxon>Oryza</taxon>
    </lineage>
</organism>
<evidence type="ECO:0000256" key="1">
    <source>
        <dbReference type="SAM" id="MobiDB-lite"/>
    </source>
</evidence>
<reference evidence="2" key="2">
    <citation type="submission" date="2018-04" db="EMBL/GenBank/DDBJ databases">
        <title>OnivRS2 (Oryza nivara Reference Sequence Version 2).</title>
        <authorList>
            <person name="Zhang J."/>
            <person name="Kudrna D."/>
            <person name="Lee S."/>
            <person name="Talag J."/>
            <person name="Rajasekar S."/>
            <person name="Welchert J."/>
            <person name="Hsing Y.-I."/>
            <person name="Wing R.A."/>
        </authorList>
    </citation>
    <scope>NUCLEOTIDE SEQUENCE [LARGE SCALE GENOMIC DNA]</scope>
</reference>
<proteinExistence type="predicted"/>
<dbReference type="AlphaFoldDB" id="A0A0E0FVZ1"/>
<accession>A0A0E0FVZ1</accession>
<feature type="compositionally biased region" description="Polar residues" evidence="1">
    <location>
        <begin position="48"/>
        <end position="57"/>
    </location>
</feature>
<name>A0A0E0FVZ1_ORYNI</name>
<protein>
    <submittedName>
        <fullName evidence="2">Uncharacterized protein</fullName>
    </submittedName>
</protein>
<feature type="region of interest" description="Disordered" evidence="1">
    <location>
        <begin position="39"/>
        <end position="75"/>
    </location>
</feature>
<evidence type="ECO:0000313" key="2">
    <source>
        <dbReference type="EnsemblPlants" id="ONIVA01G42690.1"/>
    </source>
</evidence>